<reference evidence="2 3" key="1">
    <citation type="submission" date="2024-09" db="EMBL/GenBank/DDBJ databases">
        <authorList>
            <person name="Sun Q."/>
            <person name="Mori K."/>
        </authorList>
    </citation>
    <scope>NUCLEOTIDE SEQUENCE [LARGE SCALE GENOMIC DNA]</scope>
    <source>
        <strain evidence="2 3">JCM 6917</strain>
    </source>
</reference>
<organism evidence="2 3">
    <name type="scientific">Streptomyces cinereospinus</name>
    <dbReference type="NCBI Taxonomy" id="285561"/>
    <lineage>
        <taxon>Bacteria</taxon>
        <taxon>Bacillati</taxon>
        <taxon>Actinomycetota</taxon>
        <taxon>Actinomycetes</taxon>
        <taxon>Kitasatosporales</taxon>
        <taxon>Streptomycetaceae</taxon>
        <taxon>Streptomyces</taxon>
    </lineage>
</organism>
<evidence type="ECO:0000313" key="3">
    <source>
        <dbReference type="Proteomes" id="UP001589709"/>
    </source>
</evidence>
<dbReference type="RefSeq" id="WP_381342206.1">
    <property type="nucleotide sequence ID" value="NZ_JBHMCY010000006.1"/>
</dbReference>
<gene>
    <name evidence="2" type="ORF">ACFF45_04625</name>
</gene>
<accession>A0ABV5MVH6</accession>
<keyword evidence="1" id="KW-1133">Transmembrane helix</keyword>
<keyword evidence="3" id="KW-1185">Reference proteome</keyword>
<dbReference type="EMBL" id="JBHMCY010000006">
    <property type="protein sequence ID" value="MFB9462028.1"/>
    <property type="molecule type" value="Genomic_DNA"/>
</dbReference>
<keyword evidence="1" id="KW-0812">Transmembrane</keyword>
<proteinExistence type="predicted"/>
<evidence type="ECO:0000313" key="2">
    <source>
        <dbReference type="EMBL" id="MFB9462028.1"/>
    </source>
</evidence>
<feature type="transmembrane region" description="Helical" evidence="1">
    <location>
        <begin position="26"/>
        <end position="44"/>
    </location>
</feature>
<sequence>MMAALTVGIFASPKARHGRPLGWRQWVFQGLLILASVSVMAAYVQMTT</sequence>
<comment type="caution">
    <text evidence="2">The sequence shown here is derived from an EMBL/GenBank/DDBJ whole genome shotgun (WGS) entry which is preliminary data.</text>
</comment>
<evidence type="ECO:0000256" key="1">
    <source>
        <dbReference type="SAM" id="Phobius"/>
    </source>
</evidence>
<keyword evidence="1" id="KW-0472">Membrane</keyword>
<protein>
    <submittedName>
        <fullName evidence="2">Uncharacterized protein</fullName>
    </submittedName>
</protein>
<dbReference type="Proteomes" id="UP001589709">
    <property type="component" value="Unassembled WGS sequence"/>
</dbReference>
<name>A0ABV5MVH6_9ACTN</name>